<feature type="region of interest" description="Disordered" evidence="1">
    <location>
        <begin position="923"/>
        <end position="951"/>
    </location>
</feature>
<feature type="compositionally biased region" description="Basic and acidic residues" evidence="1">
    <location>
        <begin position="971"/>
        <end position="991"/>
    </location>
</feature>
<keyword evidence="2" id="KW-0812">Transmembrane</keyword>
<evidence type="ECO:0000313" key="3">
    <source>
        <dbReference type="EMBL" id="GFS18915.1"/>
    </source>
</evidence>
<evidence type="ECO:0000256" key="1">
    <source>
        <dbReference type="SAM" id="MobiDB-lite"/>
    </source>
</evidence>
<feature type="compositionally biased region" description="Basic and acidic residues" evidence="1">
    <location>
        <begin position="450"/>
        <end position="463"/>
    </location>
</feature>
<keyword evidence="2" id="KW-1133">Transmembrane helix</keyword>
<evidence type="ECO:0000313" key="4">
    <source>
        <dbReference type="Proteomes" id="UP000762676"/>
    </source>
</evidence>
<dbReference type="Proteomes" id="UP000762676">
    <property type="component" value="Unassembled WGS sequence"/>
</dbReference>
<feature type="compositionally biased region" description="Polar residues" evidence="1">
    <location>
        <begin position="927"/>
        <end position="944"/>
    </location>
</feature>
<feature type="region of interest" description="Disordered" evidence="1">
    <location>
        <begin position="365"/>
        <end position="388"/>
    </location>
</feature>
<feature type="compositionally biased region" description="Polar residues" evidence="1">
    <location>
        <begin position="1655"/>
        <end position="1675"/>
    </location>
</feature>
<feature type="region of interest" description="Disordered" evidence="1">
    <location>
        <begin position="551"/>
        <end position="613"/>
    </location>
</feature>
<feature type="transmembrane region" description="Helical" evidence="2">
    <location>
        <begin position="1816"/>
        <end position="1839"/>
    </location>
</feature>
<proteinExistence type="predicted"/>
<comment type="caution">
    <text evidence="3">The sequence shown here is derived from an EMBL/GenBank/DDBJ whole genome shotgun (WGS) entry which is preliminary data.</text>
</comment>
<dbReference type="EMBL" id="BMAT01006742">
    <property type="protein sequence ID" value="GFS18915.1"/>
    <property type="molecule type" value="Genomic_DNA"/>
</dbReference>
<feature type="region of interest" description="Disordered" evidence="1">
    <location>
        <begin position="306"/>
        <end position="348"/>
    </location>
</feature>
<feature type="region of interest" description="Disordered" evidence="1">
    <location>
        <begin position="970"/>
        <end position="998"/>
    </location>
</feature>
<feature type="compositionally biased region" description="Basic and acidic residues" evidence="1">
    <location>
        <begin position="1353"/>
        <end position="1367"/>
    </location>
</feature>
<sequence>MNAFFYDYDDLDHTTTLVDWFETDLHHEAEVMGSGGIIQGSQFRPETVSGNREKDKTLLTFEWAAVCHESAECSLFYPTPDRGWHTLGLTDNTETPSGSSLVLAAHTAPSLGNTRISVSPVGYLRESDVITGQGLHIPQQTHITGASKSEFPLSLEPYSGWPYTRSAGKSVMMKAKEVTAQDEETEQETWSEHRPSLVTTDVTSSIPWDYLAEDKLHVLEKHNQEEKGLPKNKNPARLRFIKKKSSMQVPWIGTSATSRVKNDETKLTTKPSDLISDSGERLELESNGQSSALPRNELFLKLTPDVPDTTNYIQSDEPYPDPSQSSAHHTDLSRPESDSEFTSEDEDLEDSRILLQLEDLLTEDSPVYPHTDHTGHQWKPIPGSVDFNTVNKRQTENEVSWNEEVLYPQGNAHQETENVKKTHRNNQTVDKNESQYFLGNEPVRVDSKVDTKVNSKTSEEITHKPKPMSLKQEHSTAVVSSPHIRYSETPVSTTFTPKTQLGEMGKRVNISSWIDIPTLLALTSRVIDMETIVDEKRPHKAQVDSRWVDSNTKTNTHRPALEKYPISSRASRKLHKTRPILEPDSNPDPNSFESMNWNTESDNPNSTSPVTPATMTDIRKSVELTYFPYSTSSVAERGMYREPKGNRMKIKDTNSSKAITPFPALYTTTKTVRSSGKVRSVSMTKGTKSTSHEPSIPANFYQAQASIENVVRSNVIAEPSSIEKDALTRKLRTYDFEERFERPLHASLKTALVHEKDNKVPSSKRFIKVKTPHVNILDVFDNVRRIVHPYLTPKPMISNVFQYVNNHTTAYAFPKTFNGVSNSQKNLLDLLKSNTERNHTVAGSKSVTRSFESLDIFSSKDSLASINTIERKHLFPASVNSQSEKTSHLQDQSRSLVNTEANTKHHHFEDGDFLESKRRESPLNAGFKTSPQAVVVSTRTQQEKQPIVKGNDSTHISCEINVEDFGRHHRESTASHDDPSSTDNPIDRSTRNDGFSTNIKTLNAQETYTHDSPKETASILNIKRSSFKKANSAQHNSVTALGSNFDMREDENSITHRQDFSKAIELDLTMSTENSGDIDNNLPREEHDVTIDSKLQFNGLNAEPHSSTQEKISSLDKPTTQSRTVWADNLNSNIRSGIKRTVSNDEFSYYEIKEDYDEELAVPDIESSTDSNRNTSHKHLDNYDLDLFKVPPITVYRSLEVFHSKRSQTTDVPRTQRTTSISASSDKSFVSTTNSAFVTPSIEWKGTSSQAVFNASKRWSFDSLFKHMQSIGNKIQEIIGPKRSEAAVTSITPRDMTNVRSITRNQSMANKSVFPPLVFTLDDQRVTDSLALSFSTDRTSLTSANSVASSASDTEKEIAFSPEKEHQGIGLDSSTSQKDASNIESKISDKTMSFDNITDCGVLGAKPGQLCQTAVVINHELEHNGTSKFEKLVVNTETEATNNSLRGSGRLTEKFIDQTKILSTKPSLSYSIHLDNVTNNQTSEIFPNVRLGKVKIKENLKVILNNVNVSSAIVGDDSTTSNGLALPNQANLTNNSLSNMTNEDKVNSRSNNFFITTNYSITSITSVSADATKEPSLNITNDASIDIINTTAQNEEPAANHTETANTDHGGSEPAQFFTIPADNVAKLKQSAHTLDYALFGMNDDGSYAGDAKQSDTGSKSISSRGHMTTLTKRTPSLGGLDEISLNKQSNPFVTLPEDGFVLHTHLSPGNGQSNEILSTKKTSLKPQSSTNDGRNIPDLDNSLNRGLPALHIPHTALYLPGSVTPDNDAEFPADSVVNISANLENETESVPQPEERYGSRHSTLTQVGHVLTHHWPAVLGVVTGTVFLLTALITSILCRQRRLLIQRSRWVDSPQHLNEPPAAVSEYGTCSATSLSSSDLTRSSANLV</sequence>
<accession>A0AAV4J9A5</accession>
<feature type="compositionally biased region" description="Polar residues" evidence="1">
    <location>
        <begin position="587"/>
        <end position="613"/>
    </location>
</feature>
<feature type="region of interest" description="Disordered" evidence="1">
    <location>
        <begin position="1353"/>
        <end position="1382"/>
    </location>
</feature>
<feature type="region of interest" description="Disordered" evidence="1">
    <location>
        <begin position="1650"/>
        <end position="1676"/>
    </location>
</feature>
<keyword evidence="2" id="KW-0472">Membrane</keyword>
<feature type="region of interest" description="Disordered" evidence="1">
    <location>
        <begin position="450"/>
        <end position="482"/>
    </location>
</feature>
<reference evidence="3 4" key="1">
    <citation type="journal article" date="2021" name="Elife">
        <title>Chloroplast acquisition without the gene transfer in kleptoplastic sea slugs, Plakobranchus ocellatus.</title>
        <authorList>
            <person name="Maeda T."/>
            <person name="Takahashi S."/>
            <person name="Yoshida T."/>
            <person name="Shimamura S."/>
            <person name="Takaki Y."/>
            <person name="Nagai Y."/>
            <person name="Toyoda A."/>
            <person name="Suzuki Y."/>
            <person name="Arimoto A."/>
            <person name="Ishii H."/>
            <person name="Satoh N."/>
            <person name="Nishiyama T."/>
            <person name="Hasebe M."/>
            <person name="Maruyama T."/>
            <person name="Minagawa J."/>
            <person name="Obokata J."/>
            <person name="Shigenobu S."/>
        </authorList>
    </citation>
    <scope>NUCLEOTIDE SEQUENCE [LARGE SCALE GENOMIC DNA]</scope>
</reference>
<keyword evidence="4" id="KW-1185">Reference proteome</keyword>
<name>A0AAV4J9A5_9GAST</name>
<feature type="compositionally biased region" description="Acidic residues" evidence="1">
    <location>
        <begin position="338"/>
        <end position="348"/>
    </location>
</feature>
<protein>
    <submittedName>
        <fullName evidence="3">Uncharacterized protein</fullName>
    </submittedName>
</protein>
<feature type="compositionally biased region" description="Polar residues" evidence="1">
    <location>
        <begin position="1372"/>
        <end position="1382"/>
    </location>
</feature>
<feature type="region of interest" description="Disordered" evidence="1">
    <location>
        <begin position="259"/>
        <end position="290"/>
    </location>
</feature>
<feature type="region of interest" description="Disordered" evidence="1">
    <location>
        <begin position="1593"/>
        <end position="1613"/>
    </location>
</feature>
<organism evidence="3 4">
    <name type="scientific">Elysia marginata</name>
    <dbReference type="NCBI Taxonomy" id="1093978"/>
    <lineage>
        <taxon>Eukaryota</taxon>
        <taxon>Metazoa</taxon>
        <taxon>Spiralia</taxon>
        <taxon>Lophotrochozoa</taxon>
        <taxon>Mollusca</taxon>
        <taxon>Gastropoda</taxon>
        <taxon>Heterobranchia</taxon>
        <taxon>Euthyneura</taxon>
        <taxon>Panpulmonata</taxon>
        <taxon>Sacoglossa</taxon>
        <taxon>Placobranchoidea</taxon>
        <taxon>Plakobranchidae</taxon>
        <taxon>Elysia</taxon>
    </lineage>
</organism>
<feature type="region of interest" description="Disordered" evidence="1">
    <location>
        <begin position="1100"/>
        <end position="1120"/>
    </location>
</feature>
<feature type="compositionally biased region" description="Polar residues" evidence="1">
    <location>
        <begin position="1712"/>
        <end position="1734"/>
    </location>
</feature>
<feature type="region of interest" description="Disordered" evidence="1">
    <location>
        <begin position="1712"/>
        <end position="1742"/>
    </location>
</feature>
<feature type="compositionally biased region" description="Basic and acidic residues" evidence="1">
    <location>
        <begin position="328"/>
        <end position="337"/>
    </location>
</feature>
<gene>
    <name evidence="3" type="ORF">ElyMa_003275500</name>
</gene>
<evidence type="ECO:0000256" key="2">
    <source>
        <dbReference type="SAM" id="Phobius"/>
    </source>
</evidence>